<dbReference type="InterPro" id="IPR003439">
    <property type="entry name" value="ABC_transporter-like_ATP-bd"/>
</dbReference>
<dbReference type="Pfam" id="PF00005">
    <property type="entry name" value="ABC_tran"/>
    <property type="match status" value="2"/>
</dbReference>
<gene>
    <name evidence="5" type="ORF">KM92DES2_20518</name>
</gene>
<dbReference type="GO" id="GO:0044874">
    <property type="term" value="P:lipoprotein localization to outer membrane"/>
    <property type="evidence" value="ECO:0007669"/>
    <property type="project" value="TreeGrafter"/>
</dbReference>
<dbReference type="InterPro" id="IPR015854">
    <property type="entry name" value="ABC_transpr_LolD-like"/>
</dbReference>
<name>A0A212KLA2_9BACT</name>
<dbReference type="SMART" id="SM00382">
    <property type="entry name" value="AAA"/>
    <property type="match status" value="1"/>
</dbReference>
<dbReference type="PANTHER" id="PTHR24220">
    <property type="entry name" value="IMPORT ATP-BINDING PROTEIN"/>
    <property type="match status" value="1"/>
</dbReference>
<dbReference type="GO" id="GO:0089705">
    <property type="term" value="P:protein localization to outer membrane"/>
    <property type="evidence" value="ECO:0007669"/>
    <property type="project" value="TreeGrafter"/>
</dbReference>
<dbReference type="RefSeq" id="WP_225529801.1">
    <property type="nucleotide sequence ID" value="NZ_LT598928.1"/>
</dbReference>
<dbReference type="InterPro" id="IPR027417">
    <property type="entry name" value="P-loop_NTPase"/>
</dbReference>
<sequence>MSDMVFSLRNIGKTRPGDEGFRLRIEQLDVPRGSLLALVGPSGCGKSTALDMLACALSPDMTPEGFALPHKPTGSGQGDLPHPASAAASFAFSPQAGASTDILAAWRSGGTDALALLRLHHLGYVLQTGGLLPFLSARENIVLRCKSLGTLAKRQEAITTIVDRLGIGHLLGHYPATLSVGERQRVAIASALAHGPSVVLADEPTAALDPGHAANVLRLFAELARQLSITVVMVTHNLEQARQAGFVLAPVRVEQDKGGSASILHWTGRAA</sequence>
<proteinExistence type="inferred from homology"/>
<keyword evidence="3" id="KW-0067">ATP-binding</keyword>
<dbReference type="InterPro" id="IPR017871">
    <property type="entry name" value="ABC_transporter-like_CS"/>
</dbReference>
<evidence type="ECO:0000256" key="2">
    <source>
        <dbReference type="ARBA" id="ARBA00022741"/>
    </source>
</evidence>
<reference evidence="5" key="1">
    <citation type="submission" date="2016-04" db="EMBL/GenBank/DDBJ databases">
        <authorList>
            <person name="Evans L.H."/>
            <person name="Alamgir A."/>
            <person name="Owens N."/>
            <person name="Weber N.D."/>
            <person name="Virtaneva K."/>
            <person name="Barbian K."/>
            <person name="Babar A."/>
            <person name="Rosenke K."/>
        </authorList>
    </citation>
    <scope>NUCLEOTIDE SEQUENCE</scope>
    <source>
        <strain evidence="5">92-2</strain>
    </source>
</reference>
<dbReference type="PANTHER" id="PTHR24220:SF689">
    <property type="entry name" value="LIPOPROTEIN-RELEASING SYSTEM ATP-BINDING PROTEIN LOLD"/>
    <property type="match status" value="1"/>
</dbReference>
<dbReference type="PROSITE" id="PS50893">
    <property type="entry name" value="ABC_TRANSPORTER_2"/>
    <property type="match status" value="1"/>
</dbReference>
<evidence type="ECO:0000256" key="3">
    <source>
        <dbReference type="ARBA" id="ARBA00022840"/>
    </source>
</evidence>
<keyword evidence="2" id="KW-0547">Nucleotide-binding</keyword>
<comment type="similarity">
    <text evidence="1">Belongs to the ABC transporter superfamily.</text>
</comment>
<evidence type="ECO:0000313" key="5">
    <source>
        <dbReference type="EMBL" id="SBW12437.1"/>
    </source>
</evidence>
<organism evidence="5">
    <name type="scientific">uncultured Desulfovibrio sp</name>
    <dbReference type="NCBI Taxonomy" id="167968"/>
    <lineage>
        <taxon>Bacteria</taxon>
        <taxon>Pseudomonadati</taxon>
        <taxon>Thermodesulfobacteriota</taxon>
        <taxon>Desulfovibrionia</taxon>
        <taxon>Desulfovibrionales</taxon>
        <taxon>Desulfovibrionaceae</taxon>
        <taxon>Desulfovibrio</taxon>
        <taxon>environmental samples</taxon>
    </lineage>
</organism>
<dbReference type="GO" id="GO:0016887">
    <property type="term" value="F:ATP hydrolysis activity"/>
    <property type="evidence" value="ECO:0007669"/>
    <property type="project" value="InterPro"/>
</dbReference>
<feature type="domain" description="ABC transporter" evidence="4">
    <location>
        <begin position="6"/>
        <end position="271"/>
    </location>
</feature>
<dbReference type="GO" id="GO:0005886">
    <property type="term" value="C:plasma membrane"/>
    <property type="evidence" value="ECO:0007669"/>
    <property type="project" value="TreeGrafter"/>
</dbReference>
<dbReference type="SUPFAM" id="SSF52540">
    <property type="entry name" value="P-loop containing nucleoside triphosphate hydrolases"/>
    <property type="match status" value="1"/>
</dbReference>
<dbReference type="PROSITE" id="PS00211">
    <property type="entry name" value="ABC_TRANSPORTER_1"/>
    <property type="match status" value="1"/>
</dbReference>
<dbReference type="Gene3D" id="3.40.50.300">
    <property type="entry name" value="P-loop containing nucleotide triphosphate hydrolases"/>
    <property type="match status" value="1"/>
</dbReference>
<dbReference type="EMBL" id="FLUP01000002">
    <property type="protein sequence ID" value="SBW12437.1"/>
    <property type="molecule type" value="Genomic_DNA"/>
</dbReference>
<evidence type="ECO:0000259" key="4">
    <source>
        <dbReference type="PROSITE" id="PS50893"/>
    </source>
</evidence>
<dbReference type="GO" id="GO:0022857">
    <property type="term" value="F:transmembrane transporter activity"/>
    <property type="evidence" value="ECO:0007669"/>
    <property type="project" value="TreeGrafter"/>
</dbReference>
<dbReference type="GO" id="GO:0005524">
    <property type="term" value="F:ATP binding"/>
    <property type="evidence" value="ECO:0007669"/>
    <property type="project" value="UniProtKB-KW"/>
</dbReference>
<accession>A0A212KLA2</accession>
<dbReference type="InterPro" id="IPR003593">
    <property type="entry name" value="AAA+_ATPase"/>
</dbReference>
<evidence type="ECO:0000256" key="1">
    <source>
        <dbReference type="ARBA" id="ARBA00005417"/>
    </source>
</evidence>
<dbReference type="AlphaFoldDB" id="A0A212KLA2"/>
<protein>
    <recommendedName>
        <fullName evidence="4">ABC transporter domain-containing protein</fullName>
    </recommendedName>
</protein>